<keyword evidence="5" id="KW-1185">Reference proteome</keyword>
<dbReference type="AlphaFoldDB" id="A0AAD9L870"/>
<dbReference type="EMBL" id="JAODAN010000002">
    <property type="protein sequence ID" value="KAK1926840.1"/>
    <property type="molecule type" value="Genomic_DNA"/>
</dbReference>
<evidence type="ECO:0000256" key="1">
    <source>
        <dbReference type="ARBA" id="ARBA00010211"/>
    </source>
</evidence>
<dbReference type="PANTHER" id="PTHR11820:SF7">
    <property type="entry name" value="ACYLPYRUVASE FAHD1, MITOCHONDRIAL"/>
    <property type="match status" value="1"/>
</dbReference>
<evidence type="ECO:0000256" key="2">
    <source>
        <dbReference type="ARBA" id="ARBA00022723"/>
    </source>
</evidence>
<dbReference type="Proteomes" id="UP001182556">
    <property type="component" value="Unassembled WGS sequence"/>
</dbReference>
<protein>
    <recommendedName>
        <fullName evidence="3">Fumarylacetoacetase-like C-terminal domain-containing protein</fullName>
    </recommendedName>
</protein>
<accession>A0AAD9L870</accession>
<dbReference type="InterPro" id="IPR036663">
    <property type="entry name" value="Fumarylacetoacetase_C_sf"/>
</dbReference>
<gene>
    <name evidence="4" type="ORF">DB88DRAFT_471322</name>
</gene>
<sequence>MVWDRQSGKFLAYKSAAFPAGIVGAVSTSNSHPSGEVVTPLRFPNNQPVRDLHALIENWDKVKDHLVPGTPVEAVESVTVLAPLRGRDVLCVGYNYRNHRMEFQSTGFDESVKLDYPEKPVIFTKRATAIVPTGAEIYPHPKVTSALDYEGELGIIIGKGGIGIKKEDAWEHVWGATIINDVTARDRQRDHKQFYIGKSLDTFCPMGPYAVQASALDFTQLHLETRLNGRVVQSQPTNELIFSIPELIETLSMGTTLQPGDVIATGTPEGVAAASGVFLKTGDRVDVTITGLGTLSNVVGDGSVPLAPAEPVLRHHV</sequence>
<organism evidence="4 5">
    <name type="scientific">Papiliotrema laurentii</name>
    <name type="common">Cryptococcus laurentii</name>
    <dbReference type="NCBI Taxonomy" id="5418"/>
    <lineage>
        <taxon>Eukaryota</taxon>
        <taxon>Fungi</taxon>
        <taxon>Dikarya</taxon>
        <taxon>Basidiomycota</taxon>
        <taxon>Agaricomycotina</taxon>
        <taxon>Tremellomycetes</taxon>
        <taxon>Tremellales</taxon>
        <taxon>Rhynchogastremaceae</taxon>
        <taxon>Papiliotrema</taxon>
    </lineage>
</organism>
<dbReference type="Pfam" id="PF01557">
    <property type="entry name" value="FAA_hydrolase"/>
    <property type="match status" value="1"/>
</dbReference>
<feature type="domain" description="Fumarylacetoacetase-like C-terminal" evidence="3">
    <location>
        <begin position="89"/>
        <end position="299"/>
    </location>
</feature>
<comment type="similarity">
    <text evidence="1">Belongs to the FAH family.</text>
</comment>
<dbReference type="GO" id="GO:0050163">
    <property type="term" value="F:oxaloacetate tautomerase activity"/>
    <property type="evidence" value="ECO:0007669"/>
    <property type="project" value="UniProtKB-ARBA"/>
</dbReference>
<dbReference type="SUPFAM" id="SSF56529">
    <property type="entry name" value="FAH"/>
    <property type="match status" value="1"/>
</dbReference>
<dbReference type="GO" id="GO:0006107">
    <property type="term" value="P:oxaloacetate metabolic process"/>
    <property type="evidence" value="ECO:0007669"/>
    <property type="project" value="UniProtKB-ARBA"/>
</dbReference>
<evidence type="ECO:0000313" key="5">
    <source>
        <dbReference type="Proteomes" id="UP001182556"/>
    </source>
</evidence>
<dbReference type="GO" id="GO:0046872">
    <property type="term" value="F:metal ion binding"/>
    <property type="evidence" value="ECO:0007669"/>
    <property type="project" value="UniProtKB-KW"/>
</dbReference>
<reference evidence="4" key="1">
    <citation type="submission" date="2023-02" db="EMBL/GenBank/DDBJ databases">
        <title>Identification and recombinant expression of a fungal hydrolase from Papiliotrema laurentii that hydrolyzes apple cutin and clears colloidal polyester polyurethane.</title>
        <authorList>
            <consortium name="DOE Joint Genome Institute"/>
            <person name="Roman V.A."/>
            <person name="Bojanowski C."/>
            <person name="Crable B.R."/>
            <person name="Wagner D.N."/>
            <person name="Hung C.S."/>
            <person name="Nadeau L.J."/>
            <person name="Schratz L."/>
            <person name="Haridas S."/>
            <person name="Pangilinan J."/>
            <person name="Lipzen A."/>
            <person name="Na H."/>
            <person name="Yan M."/>
            <person name="Ng V."/>
            <person name="Grigoriev I.V."/>
            <person name="Spatafora J.W."/>
            <person name="Barlow D."/>
            <person name="Biffinger J."/>
            <person name="Kelley-Loughnane N."/>
            <person name="Varaljay V.A."/>
            <person name="Crookes-Goodson W.J."/>
        </authorList>
    </citation>
    <scope>NUCLEOTIDE SEQUENCE</scope>
    <source>
        <strain evidence="4">5307AH</strain>
    </source>
</reference>
<dbReference type="Gene3D" id="3.90.850.10">
    <property type="entry name" value="Fumarylacetoacetase-like, C-terminal domain"/>
    <property type="match status" value="1"/>
</dbReference>
<dbReference type="InterPro" id="IPR011234">
    <property type="entry name" value="Fumarylacetoacetase-like_C"/>
</dbReference>
<comment type="caution">
    <text evidence="4">The sequence shown here is derived from an EMBL/GenBank/DDBJ whole genome shotgun (WGS) entry which is preliminary data.</text>
</comment>
<evidence type="ECO:0000259" key="3">
    <source>
        <dbReference type="Pfam" id="PF01557"/>
    </source>
</evidence>
<dbReference type="GO" id="GO:0018773">
    <property type="term" value="F:acetylpyruvate hydrolase activity"/>
    <property type="evidence" value="ECO:0007669"/>
    <property type="project" value="TreeGrafter"/>
</dbReference>
<dbReference type="PANTHER" id="PTHR11820">
    <property type="entry name" value="ACYLPYRUVASE"/>
    <property type="match status" value="1"/>
</dbReference>
<proteinExistence type="inferred from homology"/>
<name>A0AAD9L870_PAPLA</name>
<keyword evidence="2" id="KW-0479">Metal-binding</keyword>
<dbReference type="FunFam" id="3.90.850.10:FF:000002">
    <property type="entry name" value="2-hydroxyhepta-2,4-diene-1,7-dioate isomerase"/>
    <property type="match status" value="1"/>
</dbReference>
<evidence type="ECO:0000313" key="4">
    <source>
        <dbReference type="EMBL" id="KAK1926840.1"/>
    </source>
</evidence>